<reference evidence="2" key="1">
    <citation type="submission" date="2017-05" db="EMBL/GenBank/DDBJ databases">
        <title>Complete and WGS of Bordetella genogroups.</title>
        <authorList>
            <person name="Spilker T."/>
            <person name="Lipuma J."/>
        </authorList>
    </citation>
    <scope>NUCLEOTIDE SEQUENCE [LARGE SCALE GENOMIC DNA]</scope>
    <source>
        <strain evidence="2">AU8856</strain>
    </source>
</reference>
<dbReference type="AlphaFoldDB" id="A0A261UWA8"/>
<sequence length="381" mass="41612">MNPGHDETTASPAGSWNLGEPILSIQYDARNDCLYALGRTSLYRKDRNGQDFRKVLVIATPESGAPKRECYSFCSSGDTIFATLIGVDARVINAAWVGDASQPASGRLETRFSGLMTMFAQSEHNACFDDQGTLYIASPETVLYSTDKGRTYRPHAYINQEFGKLKGPRPQARIQNIKAAFPGRTSAFIGTTLGALCCYEGDDTADTIAYYNPAVTSTVNYAYDAQFDHLVSWLYLSPQAPQALYSVNIRMLQAHNDDPKFTLGPGSLVNAPQYAVDPDITAIAVSSTTSYTGPNFYLAVRPLGGPARQDEPSSDSALRQVLFFSRQEPLEPGIETGDGFPARLAPLPVRCMHQYAAQLYIGTDSGILQYQETDIMPSFPA</sequence>
<evidence type="ECO:0000313" key="2">
    <source>
        <dbReference type="Proteomes" id="UP000215767"/>
    </source>
</evidence>
<protein>
    <submittedName>
        <fullName evidence="1">Uncharacterized protein</fullName>
    </submittedName>
</protein>
<proteinExistence type="predicted"/>
<comment type="caution">
    <text evidence="1">The sequence shown here is derived from an EMBL/GenBank/DDBJ whole genome shotgun (WGS) entry which is preliminary data.</text>
</comment>
<gene>
    <name evidence="1" type="ORF">CAL28_00040</name>
</gene>
<evidence type="ECO:0000313" key="1">
    <source>
        <dbReference type="EMBL" id="OZI66188.1"/>
    </source>
</evidence>
<dbReference type="Proteomes" id="UP000215767">
    <property type="component" value="Unassembled WGS sequence"/>
</dbReference>
<accession>A0A261UWA8</accession>
<dbReference type="RefSeq" id="WP_094839402.1">
    <property type="nucleotide sequence ID" value="NZ_NEVS01000001.1"/>
</dbReference>
<organism evidence="1 2">
    <name type="scientific">Bordetella genomosp. 11</name>
    <dbReference type="NCBI Taxonomy" id="1416808"/>
    <lineage>
        <taxon>Bacteria</taxon>
        <taxon>Pseudomonadati</taxon>
        <taxon>Pseudomonadota</taxon>
        <taxon>Betaproteobacteria</taxon>
        <taxon>Burkholderiales</taxon>
        <taxon>Alcaligenaceae</taxon>
        <taxon>Bordetella</taxon>
    </lineage>
</organism>
<keyword evidence="2" id="KW-1185">Reference proteome</keyword>
<name>A0A261UWA8_9BORD</name>
<dbReference type="EMBL" id="NEVS01000001">
    <property type="protein sequence ID" value="OZI66188.1"/>
    <property type="molecule type" value="Genomic_DNA"/>
</dbReference>